<dbReference type="RefSeq" id="WP_206561295.1">
    <property type="nucleotide sequence ID" value="NZ_JAFKCZ010000010.1"/>
</dbReference>
<dbReference type="AlphaFoldDB" id="A0A939IJN2"/>
<name>A0A939IJN2_9GAMM</name>
<proteinExistence type="predicted"/>
<evidence type="ECO:0000313" key="2">
    <source>
        <dbReference type="Proteomes" id="UP000664303"/>
    </source>
</evidence>
<gene>
    <name evidence="1" type="ORF">JYP50_14660</name>
</gene>
<evidence type="ECO:0000313" key="1">
    <source>
        <dbReference type="EMBL" id="MBN7797849.1"/>
    </source>
</evidence>
<sequence>MIHTFKHKLRMASLEDHLNYNLGLRPGMAVWLTRMAWDIAGQRNINLLAYRGEALLRQFISLLDSSAYSDLLDKAADSSPEFQAYLDNARAEMNAQTARAA</sequence>
<accession>A0A939IJN2</accession>
<comment type="caution">
    <text evidence="1">The sequence shown here is derived from an EMBL/GenBank/DDBJ whole genome shotgun (WGS) entry which is preliminary data.</text>
</comment>
<organism evidence="1 2">
    <name type="scientific">Parahaliea mediterranea</name>
    <dbReference type="NCBI Taxonomy" id="651086"/>
    <lineage>
        <taxon>Bacteria</taxon>
        <taxon>Pseudomonadati</taxon>
        <taxon>Pseudomonadota</taxon>
        <taxon>Gammaproteobacteria</taxon>
        <taxon>Cellvibrionales</taxon>
        <taxon>Halieaceae</taxon>
        <taxon>Parahaliea</taxon>
    </lineage>
</organism>
<reference evidence="1" key="1">
    <citation type="submission" date="2021-02" db="EMBL/GenBank/DDBJ databases">
        <title>PHA producing bacteria isolated from coastal sediment in Guangdong, Shenzhen.</title>
        <authorList>
            <person name="Zheng W."/>
            <person name="Yu S."/>
            <person name="Huang Y."/>
        </authorList>
    </citation>
    <scope>NUCLEOTIDE SEQUENCE</scope>
    <source>
        <strain evidence="1">TN14-10</strain>
    </source>
</reference>
<dbReference type="Proteomes" id="UP000664303">
    <property type="component" value="Unassembled WGS sequence"/>
</dbReference>
<protein>
    <submittedName>
        <fullName evidence="1">Uncharacterized protein</fullName>
    </submittedName>
</protein>
<keyword evidence="2" id="KW-1185">Reference proteome</keyword>
<dbReference type="EMBL" id="JAFKCZ010000010">
    <property type="protein sequence ID" value="MBN7797849.1"/>
    <property type="molecule type" value="Genomic_DNA"/>
</dbReference>